<dbReference type="InterPro" id="IPR012156">
    <property type="entry name" value="Cold_shock_CspA"/>
</dbReference>
<dbReference type="SMART" id="SM00357">
    <property type="entry name" value="CSP"/>
    <property type="match status" value="1"/>
</dbReference>
<dbReference type="InterPro" id="IPR002059">
    <property type="entry name" value="CSP_DNA-bd"/>
</dbReference>
<sequence>MSINGKVKWFNGAKGYGFIERDDKEKDVFVHSSAAREANLELNEGDALTFEVENGEKGPSAVNLQKA</sequence>
<evidence type="ECO:0000256" key="2">
    <source>
        <dbReference type="ARBA" id="ARBA00022490"/>
    </source>
</evidence>
<dbReference type="InterPro" id="IPR012340">
    <property type="entry name" value="NA-bd_OB-fold"/>
</dbReference>
<name>A0A382X6Q5_9ZZZZ</name>
<keyword evidence="2" id="KW-0963">Cytoplasm</keyword>
<dbReference type="Gene3D" id="2.40.50.140">
    <property type="entry name" value="Nucleic acid-binding proteins"/>
    <property type="match status" value="1"/>
</dbReference>
<dbReference type="GO" id="GO:0003676">
    <property type="term" value="F:nucleic acid binding"/>
    <property type="evidence" value="ECO:0007669"/>
    <property type="project" value="InterPro"/>
</dbReference>
<reference evidence="4" key="1">
    <citation type="submission" date="2018-05" db="EMBL/GenBank/DDBJ databases">
        <authorList>
            <person name="Lanie J.A."/>
            <person name="Ng W.-L."/>
            <person name="Kazmierczak K.M."/>
            <person name="Andrzejewski T.M."/>
            <person name="Davidsen T.M."/>
            <person name="Wayne K.J."/>
            <person name="Tettelin H."/>
            <person name="Glass J.I."/>
            <person name="Rusch D."/>
            <person name="Podicherti R."/>
            <person name="Tsui H.-C.T."/>
            <person name="Winkler M.E."/>
        </authorList>
    </citation>
    <scope>NUCLEOTIDE SEQUENCE</scope>
</reference>
<dbReference type="InterPro" id="IPR050181">
    <property type="entry name" value="Cold_shock_domain"/>
</dbReference>
<protein>
    <recommendedName>
        <fullName evidence="3">CSD domain-containing protein</fullName>
    </recommendedName>
</protein>
<dbReference type="SUPFAM" id="SSF50249">
    <property type="entry name" value="Nucleic acid-binding proteins"/>
    <property type="match status" value="1"/>
</dbReference>
<proteinExistence type="predicted"/>
<dbReference type="PROSITE" id="PS51857">
    <property type="entry name" value="CSD_2"/>
    <property type="match status" value="1"/>
</dbReference>
<comment type="subcellular location">
    <subcellularLocation>
        <location evidence="1">Cytoplasm</location>
    </subcellularLocation>
</comment>
<accession>A0A382X6Q5</accession>
<dbReference type="GO" id="GO:0005737">
    <property type="term" value="C:cytoplasm"/>
    <property type="evidence" value="ECO:0007669"/>
    <property type="project" value="UniProtKB-SubCell"/>
</dbReference>
<evidence type="ECO:0000313" key="4">
    <source>
        <dbReference type="EMBL" id="SVD66887.1"/>
    </source>
</evidence>
<organism evidence="4">
    <name type="scientific">marine metagenome</name>
    <dbReference type="NCBI Taxonomy" id="408172"/>
    <lineage>
        <taxon>unclassified sequences</taxon>
        <taxon>metagenomes</taxon>
        <taxon>ecological metagenomes</taxon>
    </lineage>
</organism>
<dbReference type="PRINTS" id="PR00050">
    <property type="entry name" value="COLDSHOCK"/>
</dbReference>
<evidence type="ECO:0000259" key="3">
    <source>
        <dbReference type="PROSITE" id="PS51857"/>
    </source>
</evidence>
<feature type="domain" description="CSD" evidence="3">
    <location>
        <begin position="2"/>
        <end position="66"/>
    </location>
</feature>
<dbReference type="PIRSF" id="PIRSF002599">
    <property type="entry name" value="Cold_shock_A"/>
    <property type="match status" value="1"/>
</dbReference>
<dbReference type="EMBL" id="UINC01165477">
    <property type="protein sequence ID" value="SVD66887.1"/>
    <property type="molecule type" value="Genomic_DNA"/>
</dbReference>
<dbReference type="AlphaFoldDB" id="A0A382X6Q5"/>
<gene>
    <name evidence="4" type="ORF">METZ01_LOCUS419741</name>
</gene>
<dbReference type="CDD" id="cd04458">
    <property type="entry name" value="CSP_CDS"/>
    <property type="match status" value="1"/>
</dbReference>
<dbReference type="InterPro" id="IPR011129">
    <property type="entry name" value="CSD"/>
</dbReference>
<dbReference type="Pfam" id="PF00313">
    <property type="entry name" value="CSD"/>
    <property type="match status" value="1"/>
</dbReference>
<evidence type="ECO:0000256" key="1">
    <source>
        <dbReference type="ARBA" id="ARBA00004496"/>
    </source>
</evidence>
<dbReference type="PANTHER" id="PTHR11544">
    <property type="entry name" value="COLD SHOCK DOMAIN CONTAINING PROTEINS"/>
    <property type="match status" value="1"/>
</dbReference>